<name>A0ABR2Q317_9ROSI</name>
<dbReference type="Proteomes" id="UP001396334">
    <property type="component" value="Unassembled WGS sequence"/>
</dbReference>
<gene>
    <name evidence="1" type="ORF">V6N11_069517</name>
</gene>
<keyword evidence="2" id="KW-1185">Reference proteome</keyword>
<accession>A0ABR2Q317</accession>
<evidence type="ECO:0000313" key="2">
    <source>
        <dbReference type="Proteomes" id="UP001396334"/>
    </source>
</evidence>
<dbReference type="SUPFAM" id="SSF56219">
    <property type="entry name" value="DNase I-like"/>
    <property type="match status" value="1"/>
</dbReference>
<dbReference type="Gene3D" id="3.60.10.10">
    <property type="entry name" value="Endonuclease/exonuclease/phosphatase"/>
    <property type="match status" value="1"/>
</dbReference>
<dbReference type="PANTHER" id="PTHR33710">
    <property type="entry name" value="BNAC02G09200D PROTEIN"/>
    <property type="match status" value="1"/>
</dbReference>
<comment type="caution">
    <text evidence="1">The sequence shown here is derived from an EMBL/GenBank/DDBJ whole genome shotgun (WGS) entry which is preliminary data.</text>
</comment>
<dbReference type="EMBL" id="JBBPBN010000046">
    <property type="protein sequence ID" value="KAK8995068.1"/>
    <property type="molecule type" value="Genomic_DNA"/>
</dbReference>
<evidence type="ECO:0000313" key="1">
    <source>
        <dbReference type="EMBL" id="KAK8995068.1"/>
    </source>
</evidence>
<sequence>MDERSMRKFNEFINSNELVDLSMDGNQFTWFRGGSQVSASKLDRFLVSTELLTLLPNHFQTSISRKLSDHTPVILKVVSYTVGPRPFKWFSHWAEDPEFNKMMVSVLTDGQRRGFGQKLRAVKVAIKGWVAGVVRAKDTETVESKEKEIDLREGKLYASVDILEAMTEDFKP</sequence>
<dbReference type="PANTHER" id="PTHR33710:SF64">
    <property type="entry name" value="ENDONUCLEASE_EXONUCLEASE_PHOSPHATASE DOMAIN-CONTAINING PROTEIN"/>
    <property type="match status" value="1"/>
</dbReference>
<dbReference type="InterPro" id="IPR036691">
    <property type="entry name" value="Endo/exonu/phosph_ase_sf"/>
</dbReference>
<proteinExistence type="predicted"/>
<reference evidence="1 2" key="1">
    <citation type="journal article" date="2024" name="G3 (Bethesda)">
        <title>Genome assembly of Hibiscus sabdariffa L. provides insights into metabolisms of medicinal natural products.</title>
        <authorList>
            <person name="Kim T."/>
        </authorList>
    </citation>
    <scope>NUCLEOTIDE SEQUENCE [LARGE SCALE GENOMIC DNA]</scope>
    <source>
        <strain evidence="1">TK-2024</strain>
        <tissue evidence="1">Old leaves</tissue>
    </source>
</reference>
<protein>
    <submittedName>
        <fullName evidence="1">Uncharacterized protein</fullName>
    </submittedName>
</protein>
<organism evidence="1 2">
    <name type="scientific">Hibiscus sabdariffa</name>
    <name type="common">roselle</name>
    <dbReference type="NCBI Taxonomy" id="183260"/>
    <lineage>
        <taxon>Eukaryota</taxon>
        <taxon>Viridiplantae</taxon>
        <taxon>Streptophyta</taxon>
        <taxon>Embryophyta</taxon>
        <taxon>Tracheophyta</taxon>
        <taxon>Spermatophyta</taxon>
        <taxon>Magnoliopsida</taxon>
        <taxon>eudicotyledons</taxon>
        <taxon>Gunneridae</taxon>
        <taxon>Pentapetalae</taxon>
        <taxon>rosids</taxon>
        <taxon>malvids</taxon>
        <taxon>Malvales</taxon>
        <taxon>Malvaceae</taxon>
        <taxon>Malvoideae</taxon>
        <taxon>Hibiscus</taxon>
    </lineage>
</organism>